<dbReference type="AlphaFoldDB" id="A0A6H2A549"/>
<gene>
    <name evidence="1" type="ORF">TM448A05580_0001</name>
</gene>
<evidence type="ECO:0000313" key="1">
    <source>
        <dbReference type="EMBL" id="QJA54717.1"/>
    </source>
</evidence>
<name>A0A6H2A549_9ZZZZ</name>
<protein>
    <submittedName>
        <fullName evidence="1">Uncharacterized protein</fullName>
    </submittedName>
</protein>
<accession>A0A6H2A549</accession>
<sequence length="69" mass="7925">MKIRKAELIELVERAMNKEEKFVDDTQLDTNPQVIEMCNKARGKRSAFYDVLDALRGNAIFLRIDAGKP</sequence>
<reference evidence="1" key="1">
    <citation type="submission" date="2020-03" db="EMBL/GenBank/DDBJ databases">
        <title>The deep terrestrial virosphere.</title>
        <authorList>
            <person name="Holmfeldt K."/>
            <person name="Nilsson E."/>
            <person name="Simone D."/>
            <person name="Lopez-Fernandez M."/>
            <person name="Wu X."/>
            <person name="de Brujin I."/>
            <person name="Lundin D."/>
            <person name="Andersson A."/>
            <person name="Bertilsson S."/>
            <person name="Dopson M."/>
        </authorList>
    </citation>
    <scope>NUCLEOTIDE SEQUENCE</scope>
    <source>
        <strain evidence="1">TM448A05580</strain>
    </source>
</reference>
<proteinExistence type="predicted"/>
<dbReference type="EMBL" id="MT144532">
    <property type="protein sequence ID" value="QJA54717.1"/>
    <property type="molecule type" value="Genomic_DNA"/>
</dbReference>
<organism evidence="1">
    <name type="scientific">viral metagenome</name>
    <dbReference type="NCBI Taxonomy" id="1070528"/>
    <lineage>
        <taxon>unclassified sequences</taxon>
        <taxon>metagenomes</taxon>
        <taxon>organismal metagenomes</taxon>
    </lineage>
</organism>